<evidence type="ECO:0000313" key="2">
    <source>
        <dbReference type="Proteomes" id="UP001328107"/>
    </source>
</evidence>
<protein>
    <submittedName>
        <fullName evidence="1">Uncharacterized protein</fullName>
    </submittedName>
</protein>
<gene>
    <name evidence="1" type="ORF">PMAYCL1PPCAC_01641</name>
</gene>
<proteinExistence type="predicted"/>
<dbReference type="Proteomes" id="UP001328107">
    <property type="component" value="Unassembled WGS sequence"/>
</dbReference>
<dbReference type="AlphaFoldDB" id="A0AAN5C7L3"/>
<keyword evidence="2" id="KW-1185">Reference proteome</keyword>
<comment type="caution">
    <text evidence="1">The sequence shown here is derived from an EMBL/GenBank/DDBJ whole genome shotgun (WGS) entry which is preliminary data.</text>
</comment>
<feature type="non-terminal residue" evidence="1">
    <location>
        <position position="1"/>
    </location>
</feature>
<feature type="non-terminal residue" evidence="1">
    <location>
        <position position="264"/>
    </location>
</feature>
<name>A0AAN5C7L3_9BILA</name>
<organism evidence="1 2">
    <name type="scientific">Pristionchus mayeri</name>
    <dbReference type="NCBI Taxonomy" id="1317129"/>
    <lineage>
        <taxon>Eukaryota</taxon>
        <taxon>Metazoa</taxon>
        <taxon>Ecdysozoa</taxon>
        <taxon>Nematoda</taxon>
        <taxon>Chromadorea</taxon>
        <taxon>Rhabditida</taxon>
        <taxon>Rhabditina</taxon>
        <taxon>Diplogasteromorpha</taxon>
        <taxon>Diplogasteroidea</taxon>
        <taxon>Neodiplogasteridae</taxon>
        <taxon>Pristionchus</taxon>
    </lineage>
</organism>
<reference evidence="2" key="1">
    <citation type="submission" date="2022-10" db="EMBL/GenBank/DDBJ databases">
        <title>Genome assembly of Pristionchus species.</title>
        <authorList>
            <person name="Yoshida K."/>
            <person name="Sommer R.J."/>
        </authorList>
    </citation>
    <scope>NUCLEOTIDE SEQUENCE [LARGE SCALE GENOMIC DNA]</scope>
    <source>
        <strain evidence="2">RS5460</strain>
    </source>
</reference>
<accession>A0AAN5C7L3</accession>
<dbReference type="EMBL" id="BTRK01000001">
    <property type="protein sequence ID" value="GMR31446.1"/>
    <property type="molecule type" value="Genomic_DNA"/>
</dbReference>
<evidence type="ECO:0000313" key="1">
    <source>
        <dbReference type="EMBL" id="GMR31446.1"/>
    </source>
</evidence>
<sequence length="264" mass="30659">ICEYFRDGDTVKITSMLKPLFGMEVYFTGLTMEQKELFFKELVRQVEEEPLFRNFPYQFCSFCDQCMFTARHIFMHIASPEHFSKSVNACAHYAEANEVLIKLVGRWRIDKLIEEEMEKVRIQREKWSSMSLEDPELRSATLNRIPSGAHLADFLQQQSANGCEMTRSDVFVVAVNLFTPGTDKRHGENTIRKLNEQIGSAKTSCFWCKVIFSNAAEYYTHLLTYFHLRNAETFDLNTLVINLQKRKIARLLPWPQLPSTTGTS</sequence>